<evidence type="ECO:0000313" key="2">
    <source>
        <dbReference type="EMBL" id="GAQ43025.1"/>
    </source>
</evidence>
<dbReference type="Pfam" id="PF00291">
    <property type="entry name" value="PALP"/>
    <property type="match status" value="1"/>
</dbReference>
<dbReference type="Gene3D" id="3.40.250.10">
    <property type="entry name" value="Rhodanese-like domain"/>
    <property type="match status" value="1"/>
</dbReference>
<dbReference type="SUPFAM" id="SSF52821">
    <property type="entry name" value="Rhodanese/Cell cycle control phosphatase"/>
    <property type="match status" value="1"/>
</dbReference>
<dbReference type="FunFam" id="3.40.50.1100:FF:000058">
    <property type="entry name" value="Cysteine synthase B, putative"/>
    <property type="match status" value="1"/>
</dbReference>
<dbReference type="PANTHER" id="PTHR10314">
    <property type="entry name" value="CYSTATHIONINE BETA-SYNTHASE"/>
    <property type="match status" value="1"/>
</dbReference>
<dbReference type="InterPro" id="IPR036052">
    <property type="entry name" value="TrpB-like_PALP_sf"/>
</dbReference>
<name>A0A117E1J5_ASPNG</name>
<dbReference type="VEuPathDB" id="FungiDB:ATCC64974_940"/>
<dbReference type="SMART" id="SM00450">
    <property type="entry name" value="RHOD"/>
    <property type="match status" value="1"/>
</dbReference>
<reference evidence="3" key="1">
    <citation type="journal article" date="2016" name="Genome Announc.">
        <title>Draft genome sequence of Aspergillus niger strain An76.</title>
        <authorList>
            <person name="Gong W."/>
            <person name="Cheng Z."/>
            <person name="Zhang H."/>
            <person name="Liu L."/>
            <person name="Gao P."/>
            <person name="Wang L."/>
        </authorList>
    </citation>
    <scope>NUCLEOTIDE SEQUENCE [LARGE SCALE GENOMIC DNA]</scope>
    <source>
        <strain evidence="3">An76</strain>
    </source>
</reference>
<dbReference type="VEuPathDB" id="FungiDB:An14g00960"/>
<comment type="caution">
    <text evidence="2">The sequence shown here is derived from an EMBL/GenBank/DDBJ whole genome shotgun (WGS) entry which is preliminary data.</text>
</comment>
<dbReference type="Pfam" id="PF00581">
    <property type="entry name" value="Rhodanese"/>
    <property type="match status" value="1"/>
</dbReference>
<dbReference type="VEuPathDB" id="FungiDB:ASPNIDRAFT2_1099760"/>
<dbReference type="InterPro" id="IPR050214">
    <property type="entry name" value="Cys_Synth/Cystath_Beta-Synth"/>
</dbReference>
<dbReference type="OrthoDB" id="10259545at2759"/>
<evidence type="ECO:0000313" key="3">
    <source>
        <dbReference type="Proteomes" id="UP000068243"/>
    </source>
</evidence>
<dbReference type="VEuPathDB" id="FungiDB:M747DRAFT_7640"/>
<accession>A0A117E1J5</accession>
<dbReference type="CDD" id="cd00158">
    <property type="entry name" value="RHOD"/>
    <property type="match status" value="1"/>
</dbReference>
<feature type="domain" description="Rhodanese" evidence="1">
    <location>
        <begin position="389"/>
        <end position="496"/>
    </location>
</feature>
<gene>
    <name evidence="2" type="ORF">ABL_05686</name>
</gene>
<dbReference type="EMBL" id="BCMY01000008">
    <property type="protein sequence ID" value="GAQ43025.1"/>
    <property type="molecule type" value="Genomic_DNA"/>
</dbReference>
<proteinExistence type="predicted"/>
<evidence type="ECO:0000259" key="1">
    <source>
        <dbReference type="PROSITE" id="PS50206"/>
    </source>
</evidence>
<dbReference type="InterPro" id="IPR036873">
    <property type="entry name" value="Rhodanese-like_dom_sf"/>
</dbReference>
<dbReference type="PROSITE" id="PS50206">
    <property type="entry name" value="RHODANESE_3"/>
    <property type="match status" value="1"/>
</dbReference>
<dbReference type="OMA" id="MPALNML"/>
<dbReference type="AlphaFoldDB" id="A0A117E1J5"/>
<sequence>MANINEHNVYFGPDALKKYFDPDCQPPLPLVELPDRLNPFHQDGVRIYAKMMTMHPANNVKAIPAMNLLEKTVVPGKTKTIVEFSSGSTVISMSMLARLMHGISDTRAFLSNKSTETKLRMMQFFGLDVTLFGGPSQPDPLDERGGIQTARAMAMGSEEIINPNQYDNDDNWHAHIRWTGPQIFKQLPEINVLCAGMGTSGTMTGLGTYFKEVKPSVLRLGVCTAPGDRVPGPRTFALMQVQEFPWREALDVHEEVSSYDAFSLSLDLCREGVVCGPSSGLSLKGLYQMLEKRKRAGTLRQLAGPDGSIHCVFLCFDLPYQYVGDYFDKLGPERFPPIRNQNLVGVDLYRYDESWERSPVVLFTDYYEIPQCFSTHPLSAMVLRPLRCVLDLRTAGDFGTWHLPGSVNIPLHSLDSHTAKPFSDADVLEAQWLELEALFSNADVLGKLSGQQVLMLCYHGDTARVASSVLRAKGIAADSLRGGYQALKDHLLWGSSNGVESNKMGKAATATVEAVDAAAEDAVVAAVETAVVVTDPR</sequence>
<dbReference type="InterPro" id="IPR001763">
    <property type="entry name" value="Rhodanese-like_dom"/>
</dbReference>
<dbReference type="Gene3D" id="3.40.50.1100">
    <property type="match status" value="2"/>
</dbReference>
<dbReference type="Proteomes" id="UP000068243">
    <property type="component" value="Unassembled WGS sequence"/>
</dbReference>
<organism evidence="2 3">
    <name type="scientific">Aspergillus niger</name>
    <dbReference type="NCBI Taxonomy" id="5061"/>
    <lineage>
        <taxon>Eukaryota</taxon>
        <taxon>Fungi</taxon>
        <taxon>Dikarya</taxon>
        <taxon>Ascomycota</taxon>
        <taxon>Pezizomycotina</taxon>
        <taxon>Eurotiomycetes</taxon>
        <taxon>Eurotiomycetidae</taxon>
        <taxon>Eurotiales</taxon>
        <taxon>Aspergillaceae</taxon>
        <taxon>Aspergillus</taxon>
        <taxon>Aspergillus subgen. Circumdati</taxon>
    </lineage>
</organism>
<dbReference type="PaxDb" id="5061-CADANGAP00010817"/>
<dbReference type="InterPro" id="IPR001926">
    <property type="entry name" value="TrpB-like_PALP"/>
</dbReference>
<protein>
    <submittedName>
        <fullName evidence="2">Cysteine synthase B</fullName>
    </submittedName>
</protein>
<dbReference type="SUPFAM" id="SSF53686">
    <property type="entry name" value="Tryptophan synthase beta subunit-like PLP-dependent enzymes"/>
    <property type="match status" value="1"/>
</dbReference>